<organism evidence="2 3">
    <name type="scientific">Synaphobranchus kaupii</name>
    <name type="common">Kaup's arrowtooth eel</name>
    <dbReference type="NCBI Taxonomy" id="118154"/>
    <lineage>
        <taxon>Eukaryota</taxon>
        <taxon>Metazoa</taxon>
        <taxon>Chordata</taxon>
        <taxon>Craniata</taxon>
        <taxon>Vertebrata</taxon>
        <taxon>Euteleostomi</taxon>
        <taxon>Actinopterygii</taxon>
        <taxon>Neopterygii</taxon>
        <taxon>Teleostei</taxon>
        <taxon>Anguilliformes</taxon>
        <taxon>Synaphobranchidae</taxon>
        <taxon>Synaphobranchus</taxon>
    </lineage>
</organism>
<keyword evidence="1" id="KW-0812">Transmembrane</keyword>
<keyword evidence="3" id="KW-1185">Reference proteome</keyword>
<keyword evidence="1" id="KW-1133">Transmembrane helix</keyword>
<dbReference type="AlphaFoldDB" id="A0A9Q1ISJ3"/>
<keyword evidence="1" id="KW-0472">Membrane</keyword>
<evidence type="ECO:0000256" key="1">
    <source>
        <dbReference type="SAM" id="Phobius"/>
    </source>
</evidence>
<dbReference type="OrthoDB" id="8118055at2759"/>
<comment type="caution">
    <text evidence="2">The sequence shown here is derived from an EMBL/GenBank/DDBJ whole genome shotgun (WGS) entry which is preliminary data.</text>
</comment>
<evidence type="ECO:0000313" key="3">
    <source>
        <dbReference type="Proteomes" id="UP001152622"/>
    </source>
</evidence>
<gene>
    <name evidence="2" type="ORF">SKAU_G00257620</name>
</gene>
<reference evidence="2" key="1">
    <citation type="journal article" date="2023" name="Science">
        <title>Genome structures resolve the early diversification of teleost fishes.</title>
        <authorList>
            <person name="Parey E."/>
            <person name="Louis A."/>
            <person name="Montfort J."/>
            <person name="Bouchez O."/>
            <person name="Roques C."/>
            <person name="Iampietro C."/>
            <person name="Lluch J."/>
            <person name="Castinel A."/>
            <person name="Donnadieu C."/>
            <person name="Desvignes T."/>
            <person name="Floi Bucao C."/>
            <person name="Jouanno E."/>
            <person name="Wen M."/>
            <person name="Mejri S."/>
            <person name="Dirks R."/>
            <person name="Jansen H."/>
            <person name="Henkel C."/>
            <person name="Chen W.J."/>
            <person name="Zahm M."/>
            <person name="Cabau C."/>
            <person name="Klopp C."/>
            <person name="Thompson A.W."/>
            <person name="Robinson-Rechavi M."/>
            <person name="Braasch I."/>
            <person name="Lecointre G."/>
            <person name="Bobe J."/>
            <person name="Postlethwait J.H."/>
            <person name="Berthelot C."/>
            <person name="Roest Crollius H."/>
            <person name="Guiguen Y."/>
        </authorList>
    </citation>
    <scope>NUCLEOTIDE SEQUENCE</scope>
    <source>
        <strain evidence="2">WJC10195</strain>
    </source>
</reference>
<accession>A0A9Q1ISJ3</accession>
<evidence type="ECO:0000313" key="2">
    <source>
        <dbReference type="EMBL" id="KAJ8350632.1"/>
    </source>
</evidence>
<proteinExistence type="predicted"/>
<name>A0A9Q1ISJ3_SYNKA</name>
<dbReference type="Proteomes" id="UP001152622">
    <property type="component" value="Chromosome 9"/>
</dbReference>
<sequence>MPVATLLPFTATPSRKSASPTSFRLTEKFILLLVFSAFITLCFGAIFFLPDSSSFSAEFSSIRLQWKVTLEQVRTVTPALEWEAMRRYSLKSEKTTKRHCSKLRTLFRNEQKRYSKILKSKRKKLPKKVSKKERKTTVYQF</sequence>
<dbReference type="EMBL" id="JAINUF010000009">
    <property type="protein sequence ID" value="KAJ8350632.1"/>
    <property type="molecule type" value="Genomic_DNA"/>
</dbReference>
<protein>
    <submittedName>
        <fullName evidence="2">Uncharacterized protein</fullName>
    </submittedName>
</protein>
<feature type="transmembrane region" description="Helical" evidence="1">
    <location>
        <begin position="28"/>
        <end position="49"/>
    </location>
</feature>